<evidence type="ECO:0000256" key="4">
    <source>
        <dbReference type="ARBA" id="ARBA00023136"/>
    </source>
</evidence>
<keyword evidence="3 6" id="KW-1133">Transmembrane helix</keyword>
<feature type="transmembrane region" description="Helical" evidence="6">
    <location>
        <begin position="165"/>
        <end position="186"/>
    </location>
</feature>
<feature type="transmembrane region" description="Helical" evidence="6">
    <location>
        <begin position="38"/>
        <end position="58"/>
    </location>
</feature>
<dbReference type="KEGG" id="som:SOMG_03307"/>
<evidence type="ECO:0000256" key="1">
    <source>
        <dbReference type="ARBA" id="ARBA00004141"/>
    </source>
</evidence>
<feature type="domain" description="TLC" evidence="7">
    <location>
        <begin position="72"/>
        <end position="269"/>
    </location>
</feature>
<dbReference type="EMBL" id="CP115612">
    <property type="protein sequence ID" value="WBW73360.1"/>
    <property type="molecule type" value="Genomic_DNA"/>
</dbReference>
<reference evidence="8 9" key="1">
    <citation type="journal article" date="2023" name="G3 (Bethesda)">
        <title>A high-quality reference genome for the fission yeast Schizosaccharomyces osmophilus.</title>
        <authorList>
            <person name="Jia G.S."/>
            <person name="Zhang W.C."/>
            <person name="Liang Y."/>
            <person name="Liu X.H."/>
            <person name="Rhind N."/>
            <person name="Pidoux A."/>
            <person name="Brysch-Herzberg M."/>
            <person name="Du L.L."/>
        </authorList>
    </citation>
    <scope>NUCLEOTIDE SEQUENCE [LARGE SCALE GENOMIC DNA]</scope>
    <source>
        <strain evidence="8 9">CBS 15793</strain>
    </source>
</reference>
<keyword evidence="9" id="KW-1185">Reference proteome</keyword>
<evidence type="ECO:0000313" key="8">
    <source>
        <dbReference type="EMBL" id="WBW73360.1"/>
    </source>
</evidence>
<feature type="transmembrane region" description="Helical" evidence="6">
    <location>
        <begin position="140"/>
        <end position="159"/>
    </location>
</feature>
<dbReference type="PANTHER" id="PTHR13439">
    <property type="entry name" value="CT120 PROTEIN"/>
    <property type="match status" value="1"/>
</dbReference>
<dbReference type="AlphaFoldDB" id="A0AAE9WCJ3"/>
<dbReference type="GO" id="GO:0016020">
    <property type="term" value="C:membrane"/>
    <property type="evidence" value="ECO:0007669"/>
    <property type="project" value="UniProtKB-SubCell"/>
</dbReference>
<evidence type="ECO:0000256" key="6">
    <source>
        <dbReference type="SAM" id="Phobius"/>
    </source>
</evidence>
<accession>A0AAE9WCJ3</accession>
<proteinExistence type="predicted"/>
<sequence length="288" mass="33172">MSSTASNDGLFPRGPLLLENLVTPYCEKLGLYKLPRHIHVIILSALFYQLINLLSPWISNQFSRHYKQLSRRSKLNWDSHVVSSVQSVLLISLGYPILREVNRFSDKLFGYSVYAGDIYALADGYFLWDLYITIRYLNVTGFGFVVHAVAALFVVTFSYSPYLMYYGPTYLSWELSTPFLNIHYFLDKTNKTGSKLQIFNGVLLILTFICVRIVWGWYSAYSTSMEIIRRVTEIPRGLSLFYLAANMSLNCLNLFWVFKMMDAIRRRAHGEKVSPVQTANSEVAKKNL</sequence>
<dbReference type="Proteomes" id="UP001212411">
    <property type="component" value="Chromosome 2"/>
</dbReference>
<organism evidence="8 9">
    <name type="scientific">Schizosaccharomyces osmophilus</name>
    <dbReference type="NCBI Taxonomy" id="2545709"/>
    <lineage>
        <taxon>Eukaryota</taxon>
        <taxon>Fungi</taxon>
        <taxon>Dikarya</taxon>
        <taxon>Ascomycota</taxon>
        <taxon>Taphrinomycotina</taxon>
        <taxon>Schizosaccharomycetes</taxon>
        <taxon>Schizosaccharomycetales</taxon>
        <taxon>Schizosaccharomycetaceae</taxon>
        <taxon>Schizosaccharomyces</taxon>
    </lineage>
</organism>
<keyword evidence="2 5" id="KW-0812">Transmembrane</keyword>
<comment type="subcellular location">
    <subcellularLocation>
        <location evidence="1">Membrane</location>
        <topology evidence="1">Multi-pass membrane protein</topology>
    </subcellularLocation>
</comment>
<dbReference type="GO" id="GO:0055088">
    <property type="term" value="P:lipid homeostasis"/>
    <property type="evidence" value="ECO:0007669"/>
    <property type="project" value="TreeGrafter"/>
</dbReference>
<dbReference type="PROSITE" id="PS50922">
    <property type="entry name" value="TLC"/>
    <property type="match status" value="1"/>
</dbReference>
<evidence type="ECO:0000256" key="2">
    <source>
        <dbReference type="ARBA" id="ARBA00022692"/>
    </source>
</evidence>
<dbReference type="PANTHER" id="PTHR13439:SF0">
    <property type="entry name" value="TOPOISOMERASE I DAMAGE AFFECTED PROTEIN 4"/>
    <property type="match status" value="1"/>
</dbReference>
<dbReference type="InterPro" id="IPR050846">
    <property type="entry name" value="TLCD"/>
</dbReference>
<evidence type="ECO:0000256" key="3">
    <source>
        <dbReference type="ARBA" id="ARBA00022989"/>
    </source>
</evidence>
<protein>
    <submittedName>
        <fullName evidence="8">TLC domain-containing protein Tlc4</fullName>
    </submittedName>
</protein>
<feature type="transmembrane region" description="Helical" evidence="6">
    <location>
        <begin position="198"/>
        <end position="218"/>
    </location>
</feature>
<evidence type="ECO:0000313" key="9">
    <source>
        <dbReference type="Proteomes" id="UP001212411"/>
    </source>
</evidence>
<keyword evidence="4 5" id="KW-0472">Membrane</keyword>
<dbReference type="RefSeq" id="XP_056037603.1">
    <property type="nucleotide sequence ID" value="XM_056182098.1"/>
</dbReference>
<dbReference type="GO" id="GO:0005783">
    <property type="term" value="C:endoplasmic reticulum"/>
    <property type="evidence" value="ECO:0007669"/>
    <property type="project" value="TreeGrafter"/>
</dbReference>
<dbReference type="Pfam" id="PF03798">
    <property type="entry name" value="TRAM_LAG1_CLN8"/>
    <property type="match status" value="1"/>
</dbReference>
<gene>
    <name evidence="8" type="primary">tlc4</name>
    <name evidence="8" type="ORF">SOMG_03307</name>
</gene>
<evidence type="ECO:0000259" key="7">
    <source>
        <dbReference type="PROSITE" id="PS50922"/>
    </source>
</evidence>
<feature type="transmembrane region" description="Helical" evidence="6">
    <location>
        <begin position="79"/>
        <end position="97"/>
    </location>
</feature>
<dbReference type="SMART" id="SM00724">
    <property type="entry name" value="TLC"/>
    <property type="match status" value="1"/>
</dbReference>
<name>A0AAE9WCJ3_9SCHI</name>
<dbReference type="InterPro" id="IPR006634">
    <property type="entry name" value="TLC-dom"/>
</dbReference>
<feature type="transmembrane region" description="Helical" evidence="6">
    <location>
        <begin position="109"/>
        <end position="128"/>
    </location>
</feature>
<feature type="transmembrane region" description="Helical" evidence="6">
    <location>
        <begin position="238"/>
        <end position="258"/>
    </location>
</feature>
<dbReference type="GeneID" id="80876787"/>
<evidence type="ECO:0000256" key="5">
    <source>
        <dbReference type="PROSITE-ProRule" id="PRU00205"/>
    </source>
</evidence>